<dbReference type="Proteomes" id="UP000756346">
    <property type="component" value="Unassembled WGS sequence"/>
</dbReference>
<evidence type="ECO:0000313" key="3">
    <source>
        <dbReference type="Proteomes" id="UP000756346"/>
    </source>
</evidence>
<accession>A0A9P8Y8R5</accession>
<dbReference type="RefSeq" id="XP_046013458.1">
    <property type="nucleotide sequence ID" value="XM_046156608.1"/>
</dbReference>
<dbReference type="AlphaFoldDB" id="A0A9P8Y8R5"/>
<comment type="caution">
    <text evidence="2">The sequence shown here is derived from an EMBL/GenBank/DDBJ whole genome shotgun (WGS) entry which is preliminary data.</text>
</comment>
<sequence>MADQQEDQPPYPSWEELWDRHENAPGQTVEEVMARPPLPRFAEYTYRLFWHFRDDFPACISVALVERVEEDAEPFFKPFEDGAAGDGGTWHEIADWPLTEPKVSSINASSYDLEQLEGDWVATHQEHCGDNGEWVNYGELGRSDIKPTIREREPPDWTCRGDTKCLVRCCGEDRPVGKKGQKVTVTPSPSHDFVTVKDYLSSKFETCFLRLIPTSTYPANTI</sequence>
<gene>
    <name evidence="2" type="ORF">B0I36DRAFT_347807</name>
</gene>
<keyword evidence="3" id="KW-1185">Reference proteome</keyword>
<evidence type="ECO:0000313" key="2">
    <source>
        <dbReference type="EMBL" id="KAH7032626.1"/>
    </source>
</evidence>
<evidence type="ECO:0000256" key="1">
    <source>
        <dbReference type="SAM" id="MobiDB-lite"/>
    </source>
</evidence>
<reference evidence="2" key="1">
    <citation type="journal article" date="2021" name="Nat. Commun.">
        <title>Genetic determinants of endophytism in the Arabidopsis root mycobiome.</title>
        <authorList>
            <person name="Mesny F."/>
            <person name="Miyauchi S."/>
            <person name="Thiergart T."/>
            <person name="Pickel B."/>
            <person name="Atanasova L."/>
            <person name="Karlsson M."/>
            <person name="Huettel B."/>
            <person name="Barry K.W."/>
            <person name="Haridas S."/>
            <person name="Chen C."/>
            <person name="Bauer D."/>
            <person name="Andreopoulos W."/>
            <person name="Pangilinan J."/>
            <person name="LaButti K."/>
            <person name="Riley R."/>
            <person name="Lipzen A."/>
            <person name="Clum A."/>
            <person name="Drula E."/>
            <person name="Henrissat B."/>
            <person name="Kohler A."/>
            <person name="Grigoriev I.V."/>
            <person name="Martin F.M."/>
            <person name="Hacquard S."/>
        </authorList>
    </citation>
    <scope>NUCLEOTIDE SEQUENCE</scope>
    <source>
        <strain evidence="2">MPI-CAGE-CH-0230</strain>
    </source>
</reference>
<dbReference type="OrthoDB" id="3944545at2759"/>
<dbReference type="EMBL" id="JAGTJQ010000004">
    <property type="protein sequence ID" value="KAH7032626.1"/>
    <property type="molecule type" value="Genomic_DNA"/>
</dbReference>
<dbReference type="GeneID" id="70186154"/>
<organism evidence="2 3">
    <name type="scientific">Microdochium trichocladiopsis</name>
    <dbReference type="NCBI Taxonomy" id="1682393"/>
    <lineage>
        <taxon>Eukaryota</taxon>
        <taxon>Fungi</taxon>
        <taxon>Dikarya</taxon>
        <taxon>Ascomycota</taxon>
        <taxon>Pezizomycotina</taxon>
        <taxon>Sordariomycetes</taxon>
        <taxon>Xylariomycetidae</taxon>
        <taxon>Xylariales</taxon>
        <taxon>Microdochiaceae</taxon>
        <taxon>Microdochium</taxon>
    </lineage>
</organism>
<proteinExistence type="predicted"/>
<name>A0A9P8Y8R5_9PEZI</name>
<protein>
    <submittedName>
        <fullName evidence="2">Uncharacterized protein</fullName>
    </submittedName>
</protein>
<feature type="region of interest" description="Disordered" evidence="1">
    <location>
        <begin position="1"/>
        <end position="23"/>
    </location>
</feature>